<keyword evidence="3" id="KW-1185">Reference proteome</keyword>
<dbReference type="CDD" id="cd00551">
    <property type="entry name" value="AmyAc_family"/>
    <property type="match status" value="1"/>
</dbReference>
<accession>A0ABQ3VQV3</accession>
<reference evidence="2 3" key="1">
    <citation type="journal article" date="2021" name="Int. J. Syst. Evol. Microbiol.">
        <title>Reticulibacter mediterranei gen. nov., sp. nov., within the new family Reticulibacteraceae fam. nov., and Ktedonospora formicarum gen. nov., sp. nov., Ktedonobacter robiniae sp. nov., Dictyobacter formicarum sp. nov. and Dictyobacter arantiisoli sp. nov., belonging to the class Ktedonobacteria.</title>
        <authorList>
            <person name="Yabe S."/>
            <person name="Zheng Y."/>
            <person name="Wang C.M."/>
            <person name="Sakai Y."/>
            <person name="Abe K."/>
            <person name="Yokota A."/>
            <person name="Donadio S."/>
            <person name="Cavaletti L."/>
            <person name="Monciardini P."/>
        </authorList>
    </citation>
    <scope>NUCLEOTIDE SEQUENCE [LARGE SCALE GENOMIC DNA]</scope>
    <source>
        <strain evidence="2 3">SOSP1-9</strain>
    </source>
</reference>
<dbReference type="InterPro" id="IPR017853">
    <property type="entry name" value="GH"/>
</dbReference>
<sequence length="695" mass="79998">MHNIVLDNGKVHIEIERANGRIVRFSHLPSGIELVQEERLAENFRLLLPLPDWRGHYIFGKDQSLVNTEVSDTTCNLHWRDVHSARGTFPINVTLTIEIQDDDAHFRMAVENHSPYEIEEIFNVALGGMANSAERNDWRVHYADWGGKGREWAFYDTFPGSYLGPAAPVWIGGYHGDMSMPWIDIYNERTRKGVYIGNHTLETRQSAVWMQLNPSTIYRGPAGPHAQYWPDADIVGDTPVGLTLAWNSFPFVPPGETWSGPPIVFHFHDGTWREACAYFRAWYDQHWIIDKSGSWMYEEDAWQSTIISYPESTIGYRFCDLPAMARDALQYGIHVLQIDGWDIGGIDRDYPQYSPDPRLGTWEELKQALAECREMGVYVMLFSNLQWVNIETEWFKKELHRYVVRDPYGNMRGGMGWEYNTTLGLRNQTIYRMVAANPSRPEYRQIILEQLQHVVQLGAPGTQIDKLGAMGEFDYAEDNPAPRDKSVVDGALTTLEAFYQQARQANPEFRIASEVHWDRAMPFVDASYSRFFSNDHIPTFGVTFPEYRQSCCITGNWDYGLVNNCLRFGHIMNIEAKCLHGIASDTPELSRYVSEALRLRRELRDVLWHSRLIEPIMVTVKSEPGLLYTLHQSLRQEQQALVMNHFGVQSMQVEVARTDGVNKALVYRPYCDPEAITLPTSVTVERNEYTIIVFQ</sequence>
<gene>
    <name evidence="2" type="ORF">KSZ_60800</name>
</gene>
<dbReference type="InterPro" id="IPR046226">
    <property type="entry name" value="DUF6259"/>
</dbReference>
<protein>
    <recommendedName>
        <fullName evidence="1">DUF6259 domain-containing protein</fullName>
    </recommendedName>
</protein>
<name>A0ABQ3VQV3_9CHLR</name>
<evidence type="ECO:0000313" key="2">
    <source>
        <dbReference type="EMBL" id="GHO88074.1"/>
    </source>
</evidence>
<dbReference type="SUPFAM" id="SSF51445">
    <property type="entry name" value="(Trans)glycosidases"/>
    <property type="match status" value="1"/>
</dbReference>
<dbReference type="Proteomes" id="UP000635565">
    <property type="component" value="Unassembled WGS sequence"/>
</dbReference>
<dbReference type="EMBL" id="BNJJ01000021">
    <property type="protein sequence ID" value="GHO88074.1"/>
    <property type="molecule type" value="Genomic_DNA"/>
</dbReference>
<feature type="domain" description="DUF6259" evidence="1">
    <location>
        <begin position="264"/>
        <end position="530"/>
    </location>
</feature>
<dbReference type="Gene3D" id="3.20.20.80">
    <property type="entry name" value="Glycosidases"/>
    <property type="match status" value="1"/>
</dbReference>
<evidence type="ECO:0000313" key="3">
    <source>
        <dbReference type="Proteomes" id="UP000635565"/>
    </source>
</evidence>
<dbReference type="Pfam" id="PF19773">
    <property type="entry name" value="DUF6259"/>
    <property type="match status" value="1"/>
</dbReference>
<evidence type="ECO:0000259" key="1">
    <source>
        <dbReference type="Pfam" id="PF19773"/>
    </source>
</evidence>
<proteinExistence type="predicted"/>
<dbReference type="RefSeq" id="WP_201365640.1">
    <property type="nucleotide sequence ID" value="NZ_BNJJ01000021.1"/>
</dbReference>
<comment type="caution">
    <text evidence="2">The sequence shown here is derived from an EMBL/GenBank/DDBJ whole genome shotgun (WGS) entry which is preliminary data.</text>
</comment>
<organism evidence="2 3">
    <name type="scientific">Dictyobacter formicarum</name>
    <dbReference type="NCBI Taxonomy" id="2778368"/>
    <lineage>
        <taxon>Bacteria</taxon>
        <taxon>Bacillati</taxon>
        <taxon>Chloroflexota</taxon>
        <taxon>Ktedonobacteria</taxon>
        <taxon>Ktedonobacterales</taxon>
        <taxon>Dictyobacteraceae</taxon>
        <taxon>Dictyobacter</taxon>
    </lineage>
</organism>